<feature type="compositionally biased region" description="Basic and acidic residues" evidence="8">
    <location>
        <begin position="305"/>
        <end position="314"/>
    </location>
</feature>
<dbReference type="InterPro" id="IPR046342">
    <property type="entry name" value="CBS_dom_sf"/>
</dbReference>
<dbReference type="GO" id="GO:0005794">
    <property type="term" value="C:Golgi apparatus"/>
    <property type="evidence" value="ECO:0007669"/>
    <property type="project" value="TreeGrafter"/>
</dbReference>
<evidence type="ECO:0000256" key="7">
    <source>
        <dbReference type="ARBA" id="ARBA00023214"/>
    </source>
</evidence>
<evidence type="ECO:0000256" key="4">
    <source>
        <dbReference type="ARBA" id="ARBA00022989"/>
    </source>
</evidence>
<dbReference type="FunFam" id="1.10.3080.10:FF:000013">
    <property type="entry name" value="Voltage-gated chloride channel (ClcA)"/>
    <property type="match status" value="1"/>
</dbReference>
<dbReference type="InterPro" id="IPR014743">
    <property type="entry name" value="Cl-channel_core"/>
</dbReference>
<feature type="compositionally biased region" description="Polar residues" evidence="8">
    <location>
        <begin position="1"/>
        <end position="12"/>
    </location>
</feature>
<dbReference type="PANTHER" id="PTHR45711:SF3">
    <property type="entry name" value="CLC CHANNEL"/>
    <property type="match status" value="1"/>
</dbReference>
<keyword evidence="11" id="KW-1185">Reference proteome</keyword>
<evidence type="ECO:0000313" key="10">
    <source>
        <dbReference type="EMBL" id="KAK3176919.1"/>
    </source>
</evidence>
<feature type="region of interest" description="Disordered" evidence="8">
    <location>
        <begin position="1"/>
        <end position="108"/>
    </location>
</feature>
<evidence type="ECO:0000256" key="3">
    <source>
        <dbReference type="ARBA" id="ARBA00022692"/>
    </source>
</evidence>
<keyword evidence="7" id="KW-0868">Chloride</keyword>
<reference evidence="10" key="1">
    <citation type="submission" date="2022-11" db="EMBL/GenBank/DDBJ databases">
        <title>Chromosomal genome sequence assembly and mating type (MAT) locus characterization of the leprose asexual lichenized fungus Lepraria neglecta (Nyl.) Erichsen.</title>
        <authorList>
            <person name="Allen J.L."/>
            <person name="Pfeffer B."/>
        </authorList>
    </citation>
    <scope>NUCLEOTIDE SEQUENCE</scope>
    <source>
        <strain evidence="10">Allen 5258</strain>
    </source>
</reference>
<dbReference type="GO" id="GO:0005247">
    <property type="term" value="F:voltage-gated chloride channel activity"/>
    <property type="evidence" value="ECO:0007669"/>
    <property type="project" value="TreeGrafter"/>
</dbReference>
<dbReference type="PRINTS" id="PR00762">
    <property type="entry name" value="CLCHANNEL"/>
</dbReference>
<keyword evidence="4 9" id="KW-1133">Transmembrane helix</keyword>
<feature type="transmembrane region" description="Helical" evidence="9">
    <location>
        <begin position="262"/>
        <end position="282"/>
    </location>
</feature>
<accession>A0AAD9ZHT3</accession>
<feature type="transmembrane region" description="Helical" evidence="9">
    <location>
        <begin position="450"/>
        <end position="467"/>
    </location>
</feature>
<evidence type="ECO:0000256" key="6">
    <source>
        <dbReference type="ARBA" id="ARBA00023136"/>
    </source>
</evidence>
<feature type="region of interest" description="Disordered" evidence="8">
    <location>
        <begin position="305"/>
        <end position="330"/>
    </location>
</feature>
<dbReference type="SUPFAM" id="SSF81340">
    <property type="entry name" value="Clc chloride channel"/>
    <property type="match status" value="1"/>
</dbReference>
<feature type="transmembrane region" description="Helical" evidence="9">
    <location>
        <begin position="488"/>
        <end position="508"/>
    </location>
</feature>
<dbReference type="PANTHER" id="PTHR45711">
    <property type="entry name" value="CHLORIDE CHANNEL PROTEIN"/>
    <property type="match status" value="1"/>
</dbReference>
<dbReference type="InterPro" id="IPR001807">
    <property type="entry name" value="ClC"/>
</dbReference>
<dbReference type="AlphaFoldDB" id="A0AAD9ZHT3"/>
<gene>
    <name evidence="10" type="ORF">OEA41_008245</name>
</gene>
<proteinExistence type="predicted"/>
<feature type="compositionally biased region" description="Polar residues" evidence="8">
    <location>
        <begin position="81"/>
        <end position="101"/>
    </location>
</feature>
<dbReference type="SUPFAM" id="SSF54631">
    <property type="entry name" value="CBS-domain pair"/>
    <property type="match status" value="1"/>
</dbReference>
<dbReference type="GO" id="GO:0005769">
    <property type="term" value="C:early endosome"/>
    <property type="evidence" value="ECO:0007669"/>
    <property type="project" value="TreeGrafter"/>
</dbReference>
<dbReference type="CDD" id="cd03684">
    <property type="entry name" value="ClC_3_like"/>
    <property type="match status" value="1"/>
</dbReference>
<dbReference type="EMBL" id="JASNWA010000004">
    <property type="protein sequence ID" value="KAK3176919.1"/>
    <property type="molecule type" value="Genomic_DNA"/>
</dbReference>
<dbReference type="Pfam" id="PF00654">
    <property type="entry name" value="Voltage_CLC"/>
    <property type="match status" value="1"/>
</dbReference>
<evidence type="ECO:0000256" key="9">
    <source>
        <dbReference type="SAM" id="Phobius"/>
    </source>
</evidence>
<evidence type="ECO:0000256" key="2">
    <source>
        <dbReference type="ARBA" id="ARBA00022448"/>
    </source>
</evidence>
<feature type="transmembrane region" description="Helical" evidence="9">
    <location>
        <begin position="180"/>
        <end position="207"/>
    </location>
</feature>
<protein>
    <recommendedName>
        <fullName evidence="12">Chloride channel protein</fullName>
    </recommendedName>
</protein>
<keyword evidence="2" id="KW-0813">Transport</keyword>
<evidence type="ECO:0000256" key="1">
    <source>
        <dbReference type="ARBA" id="ARBA00004141"/>
    </source>
</evidence>
<dbReference type="Proteomes" id="UP001276659">
    <property type="component" value="Unassembled WGS sequence"/>
</dbReference>
<sequence length="906" mass="99889">MPRSTSSQVTSAKQEDDDDDEEADNVVSQQASFLLPSPTAARRLHSARTSDLDLRSRLPSRLHSASDERSSLLGFGEGPNRSYTEPNTSKSRFSRTTSQGSIRIPKNHSRASSWGLRLASALGSGRRFTGNGMDESKASIFMDERAWYDQFTSTDWVHDSIADAFRVRDLRARKDLRGRIYAWFDGAQGWILVALIGCITACIAYFVNVTETSIFDIKEGHCKEGWYFSKRKCCHGQEHCPSWVTWGQRMSLTGVEEKWVDFGFYVFFVVVFAVLACFLTLLTKTEIPSSFSLSTLDENLAADKHNHRGEHNDKGGMSPTDPSDTEPKPSTMVYYPAAGSGVAEVKVILSGFVVHGYLGVRTLVVKTLALILSVASGLSLGKEGPYVHIATCVGNIACRLFSKYNHNDGKRREVLSASAASGVGVAFGAPIGGVLFSLEEVSYYFPPKTVFRTFFCCIAAALSLKFLNPYGTGKIVIFEVRYISDWKSFEMIVFILLGVMGGALGAIFIKASRIWARTFRRIPAIKRWPVLEVVLVALVTGLASFWNRYTKLAVTELLFELASPCEDKISGLCPQNGSEILAVMRYLCIAFIVKSVLTTITFGIKVPAGIYVPSMVVGGLMGRIVGHLVQYLVYMHPDHAIFGSCPKGGRLESCVTPGVYALVAAGATMCGVTRLSVTLAVILFELTGSLDHVLPFSLSVLVAKWTADAIEPLSIYDLLTDMNSYPLLDNKLRPIFTADLSSITPTVRSHRIIDISNSPLVAAQALRRKLDHLHNAGEIDGGLPVIRHGILVGLIPAPDLEFALDKLDDEEQSLCLMATDVMWHEIIEDDDDEQEHDPTDFTPYIDPAPVALDIHSPMDLVFQCFVKLGLRYICVLRDGQYAGLIHKKAFVRYIKELEEQGMTDPS</sequence>
<organism evidence="10 11">
    <name type="scientific">Lepraria neglecta</name>
    <dbReference type="NCBI Taxonomy" id="209136"/>
    <lineage>
        <taxon>Eukaryota</taxon>
        <taxon>Fungi</taxon>
        <taxon>Dikarya</taxon>
        <taxon>Ascomycota</taxon>
        <taxon>Pezizomycotina</taxon>
        <taxon>Lecanoromycetes</taxon>
        <taxon>OSLEUM clade</taxon>
        <taxon>Lecanoromycetidae</taxon>
        <taxon>Lecanorales</taxon>
        <taxon>Lecanorineae</taxon>
        <taxon>Stereocaulaceae</taxon>
        <taxon>Lepraria</taxon>
    </lineage>
</organism>
<feature type="transmembrane region" description="Helical" evidence="9">
    <location>
        <begin position="414"/>
        <end position="438"/>
    </location>
</feature>
<feature type="transmembrane region" description="Helical" evidence="9">
    <location>
        <begin position="528"/>
        <end position="546"/>
    </location>
</feature>
<feature type="transmembrane region" description="Helical" evidence="9">
    <location>
        <begin position="586"/>
        <end position="604"/>
    </location>
</feature>
<evidence type="ECO:0000256" key="8">
    <source>
        <dbReference type="SAM" id="MobiDB-lite"/>
    </source>
</evidence>
<dbReference type="Gene3D" id="1.10.3080.10">
    <property type="entry name" value="Clc chloride channel"/>
    <property type="match status" value="1"/>
</dbReference>
<evidence type="ECO:0000313" key="11">
    <source>
        <dbReference type="Proteomes" id="UP001276659"/>
    </source>
</evidence>
<dbReference type="GO" id="GO:0005886">
    <property type="term" value="C:plasma membrane"/>
    <property type="evidence" value="ECO:0007669"/>
    <property type="project" value="TreeGrafter"/>
</dbReference>
<keyword evidence="3 9" id="KW-0812">Transmembrane</keyword>
<evidence type="ECO:0008006" key="12">
    <source>
        <dbReference type="Google" id="ProtNLM"/>
    </source>
</evidence>
<keyword evidence="6 9" id="KW-0472">Membrane</keyword>
<name>A0AAD9ZHT3_9LECA</name>
<comment type="subcellular location">
    <subcellularLocation>
        <location evidence="1">Membrane</location>
        <topology evidence="1">Multi-pass membrane protein</topology>
    </subcellularLocation>
</comment>
<feature type="compositionally biased region" description="Acidic residues" evidence="8">
    <location>
        <begin position="15"/>
        <end position="24"/>
    </location>
</feature>
<keyword evidence="5" id="KW-0406">Ion transport</keyword>
<evidence type="ECO:0000256" key="5">
    <source>
        <dbReference type="ARBA" id="ARBA00023065"/>
    </source>
</evidence>
<comment type="caution">
    <text evidence="10">The sequence shown here is derived from an EMBL/GenBank/DDBJ whole genome shotgun (WGS) entry which is preliminary data.</text>
</comment>